<dbReference type="NCBIfam" id="TIGR04391">
    <property type="entry name" value="CcmD_alt_fam"/>
    <property type="match status" value="1"/>
</dbReference>
<dbReference type="EMBL" id="VOSL01000130">
    <property type="protein sequence ID" value="TXD32390.1"/>
    <property type="molecule type" value="Genomic_DNA"/>
</dbReference>
<dbReference type="AlphaFoldDB" id="A0A5C6WWW9"/>
<feature type="transmembrane region" description="Helical" evidence="1">
    <location>
        <begin position="60"/>
        <end position="81"/>
    </location>
</feature>
<proteinExistence type="predicted"/>
<keyword evidence="1" id="KW-0472">Membrane</keyword>
<name>A0A5C6WWW9_9DELT</name>
<accession>A0A5C6WWW9</accession>
<evidence type="ECO:0000313" key="2">
    <source>
        <dbReference type="EMBL" id="TXD32390.1"/>
    </source>
</evidence>
<keyword evidence="1" id="KW-0812">Transmembrane</keyword>
<evidence type="ECO:0000313" key="3">
    <source>
        <dbReference type="Proteomes" id="UP000321046"/>
    </source>
</evidence>
<dbReference type="InterPro" id="IPR030888">
    <property type="entry name" value="Put_ccm"/>
</dbReference>
<dbReference type="Proteomes" id="UP000321046">
    <property type="component" value="Unassembled WGS sequence"/>
</dbReference>
<reference evidence="2 3" key="1">
    <citation type="submission" date="2019-08" db="EMBL/GenBank/DDBJ databases">
        <title>Bradymonadales sp. TMQ2.</title>
        <authorList>
            <person name="Liang Q."/>
        </authorList>
    </citation>
    <scope>NUCLEOTIDE SEQUENCE [LARGE SCALE GENOMIC DNA]</scope>
    <source>
        <strain evidence="2 3">TMQ2</strain>
    </source>
</reference>
<gene>
    <name evidence="2" type="ORF">FRC96_17695</name>
</gene>
<sequence>MARPERAVSMWRVRSRVMTTLWNEKTGALVAFLVAMGASVRASAQGTGASLASQDTSVPGGTLLMICYIVLWVMIGGYVFFVMRRQKALAEDLERLESRLDEVLGTGAQGDV</sequence>
<protein>
    <submittedName>
        <fullName evidence="2">CcmD family protein</fullName>
    </submittedName>
</protein>
<comment type="caution">
    <text evidence="2">The sequence shown here is derived from an EMBL/GenBank/DDBJ whole genome shotgun (WGS) entry which is preliminary data.</text>
</comment>
<keyword evidence="1" id="KW-1133">Transmembrane helix</keyword>
<organism evidence="2 3">
    <name type="scientific">Lujinxingia vulgaris</name>
    <dbReference type="NCBI Taxonomy" id="2600176"/>
    <lineage>
        <taxon>Bacteria</taxon>
        <taxon>Deltaproteobacteria</taxon>
        <taxon>Bradymonadales</taxon>
        <taxon>Lujinxingiaceae</taxon>
        <taxon>Lujinxingia</taxon>
    </lineage>
</organism>
<evidence type="ECO:0000256" key="1">
    <source>
        <dbReference type="SAM" id="Phobius"/>
    </source>
</evidence>